<feature type="compositionally biased region" description="Acidic residues" evidence="1">
    <location>
        <begin position="39"/>
        <end position="51"/>
    </location>
</feature>
<keyword evidence="3" id="KW-1185">Reference proteome</keyword>
<proteinExistence type="predicted"/>
<dbReference type="EMBL" id="PXOG01000209">
    <property type="protein sequence ID" value="RGP67264.1"/>
    <property type="molecule type" value="Genomic_DNA"/>
</dbReference>
<reference evidence="2 3" key="1">
    <citation type="journal article" date="2018" name="PLoS Pathog.">
        <title>Evolution of structural diversity of trichothecenes, a family of toxins produced by plant pathogenic and entomopathogenic fungi.</title>
        <authorList>
            <person name="Proctor R.H."/>
            <person name="McCormick S.P."/>
            <person name="Kim H.S."/>
            <person name="Cardoza R.E."/>
            <person name="Stanley A.M."/>
            <person name="Lindo L."/>
            <person name="Kelly A."/>
            <person name="Brown D.W."/>
            <person name="Lee T."/>
            <person name="Vaughan M.M."/>
            <person name="Alexander N.J."/>
            <person name="Busman M."/>
            <person name="Gutierrez S."/>
        </authorList>
    </citation>
    <scope>NUCLEOTIDE SEQUENCE [LARGE SCALE GENOMIC DNA]</scope>
    <source>
        <strain evidence="2 3">NRRL 20695</strain>
    </source>
</reference>
<evidence type="ECO:0000313" key="3">
    <source>
        <dbReference type="Proteomes" id="UP000266234"/>
    </source>
</evidence>
<dbReference type="AlphaFoldDB" id="A0A395S4G5"/>
<organism evidence="2 3">
    <name type="scientific">Fusarium longipes</name>
    <dbReference type="NCBI Taxonomy" id="694270"/>
    <lineage>
        <taxon>Eukaryota</taxon>
        <taxon>Fungi</taxon>
        <taxon>Dikarya</taxon>
        <taxon>Ascomycota</taxon>
        <taxon>Pezizomycotina</taxon>
        <taxon>Sordariomycetes</taxon>
        <taxon>Hypocreomycetidae</taxon>
        <taxon>Hypocreales</taxon>
        <taxon>Nectriaceae</taxon>
        <taxon>Fusarium</taxon>
    </lineage>
</organism>
<sequence length="176" mass="18979">MDMFDSHENSSDSSISLASSVFTHDPNFPPYDSYALDSDAPDDDDDMDVDQNDYQHYGPPSYESLRMENATVRSDADLFSVTGWTTATVGSSAVSTSETRCPAPASVSSTASAAADLQVQEPWPLDSMTSPPSPISHVADYNFVVQDDQGLCGIGAWADVATSPFVAKRKRITPRQ</sequence>
<comment type="caution">
    <text evidence="2">The sequence shown here is derived from an EMBL/GenBank/DDBJ whole genome shotgun (WGS) entry which is preliminary data.</text>
</comment>
<accession>A0A395S4G5</accession>
<evidence type="ECO:0000313" key="2">
    <source>
        <dbReference type="EMBL" id="RGP67264.1"/>
    </source>
</evidence>
<dbReference type="Proteomes" id="UP000266234">
    <property type="component" value="Unassembled WGS sequence"/>
</dbReference>
<protein>
    <submittedName>
        <fullName evidence="2">Uncharacterized protein</fullName>
    </submittedName>
</protein>
<dbReference type="OrthoDB" id="5100854at2759"/>
<evidence type="ECO:0000256" key="1">
    <source>
        <dbReference type="SAM" id="MobiDB-lite"/>
    </source>
</evidence>
<gene>
    <name evidence="2" type="ORF">FLONG3_8555</name>
</gene>
<name>A0A395S4G5_9HYPO</name>
<feature type="region of interest" description="Disordered" evidence="1">
    <location>
        <begin position="29"/>
        <end position="62"/>
    </location>
</feature>